<keyword evidence="2 5" id="KW-0808">Transferase</keyword>
<feature type="domain" description="Carbohydrate kinase FGGY N-terminal" evidence="4">
    <location>
        <begin position="5"/>
        <end position="132"/>
    </location>
</feature>
<dbReference type="GO" id="GO:0004370">
    <property type="term" value="F:glycerol kinase activity"/>
    <property type="evidence" value="ECO:0007669"/>
    <property type="project" value="UniProtKB-EC"/>
</dbReference>
<dbReference type="EC" id="2.7.1.30" evidence="5"/>
<evidence type="ECO:0000259" key="4">
    <source>
        <dbReference type="Pfam" id="PF00370"/>
    </source>
</evidence>
<accession>A0A4U9U9G7</accession>
<dbReference type="Pfam" id="PF00370">
    <property type="entry name" value="FGGY_N"/>
    <property type="match status" value="1"/>
</dbReference>
<comment type="similarity">
    <text evidence="1">Belongs to the FGGY kinase family.</text>
</comment>
<name>A0A4U9U9G7_SERFO</name>
<keyword evidence="3 5" id="KW-0418">Kinase</keyword>
<dbReference type="AlphaFoldDB" id="A0A4U9U9G7"/>
<gene>
    <name evidence="5" type="primary">glpK_3</name>
    <name evidence="5" type="ORF">NCTC12965_02908</name>
</gene>
<dbReference type="EMBL" id="CABEEZ010000065">
    <property type="protein sequence ID" value="VTR29576.1"/>
    <property type="molecule type" value="Genomic_DNA"/>
</dbReference>
<organism evidence="5">
    <name type="scientific">Serratia fonticola</name>
    <dbReference type="NCBI Taxonomy" id="47917"/>
    <lineage>
        <taxon>Bacteria</taxon>
        <taxon>Pseudomonadati</taxon>
        <taxon>Pseudomonadota</taxon>
        <taxon>Gammaproteobacteria</taxon>
        <taxon>Enterobacterales</taxon>
        <taxon>Yersiniaceae</taxon>
        <taxon>Serratia</taxon>
    </lineage>
</organism>
<evidence type="ECO:0000313" key="5">
    <source>
        <dbReference type="EMBL" id="VTR29576.1"/>
    </source>
</evidence>
<dbReference type="InterPro" id="IPR018484">
    <property type="entry name" value="FGGY_N"/>
</dbReference>
<evidence type="ECO:0000256" key="1">
    <source>
        <dbReference type="ARBA" id="ARBA00009156"/>
    </source>
</evidence>
<sequence length="153" mass="16398">MSSPIILAIDEGTTNAKVVAVDRHGQIVARCSVGCGDEPSTPGPAEQDPLAIWQAVCQALGGCLRQLGTVTVAGIAISNQRESVLVWQRLDGKPLTPVVSWQDRRSETYCRTLCSQGYSELSHSAYRFACRPSVPGRQDPSLVSGDPRRYAAG</sequence>
<evidence type="ECO:0000256" key="2">
    <source>
        <dbReference type="ARBA" id="ARBA00022679"/>
    </source>
</evidence>
<evidence type="ECO:0000256" key="3">
    <source>
        <dbReference type="ARBA" id="ARBA00022777"/>
    </source>
</evidence>
<dbReference type="PANTHER" id="PTHR43095">
    <property type="entry name" value="SUGAR KINASE"/>
    <property type="match status" value="1"/>
</dbReference>
<dbReference type="InterPro" id="IPR050406">
    <property type="entry name" value="FGGY_Carb_Kinase"/>
</dbReference>
<dbReference type="InterPro" id="IPR043129">
    <property type="entry name" value="ATPase_NBD"/>
</dbReference>
<dbReference type="Gene3D" id="3.30.420.40">
    <property type="match status" value="1"/>
</dbReference>
<protein>
    <submittedName>
        <fullName evidence="5">Glycerol kinase</fullName>
        <ecNumber evidence="5">2.7.1.30</ecNumber>
    </submittedName>
</protein>
<dbReference type="SUPFAM" id="SSF53067">
    <property type="entry name" value="Actin-like ATPase domain"/>
    <property type="match status" value="1"/>
</dbReference>
<proteinExistence type="inferred from homology"/>
<reference evidence="5" key="1">
    <citation type="submission" date="2019-05" db="EMBL/GenBank/DDBJ databases">
        <authorList>
            <consortium name="Pathogen Informatics"/>
        </authorList>
    </citation>
    <scope>NUCLEOTIDE SEQUENCE [LARGE SCALE GENOMIC DNA]</scope>
    <source>
        <strain evidence="5">NCTC12965</strain>
    </source>
</reference>
<dbReference type="GO" id="GO:0005975">
    <property type="term" value="P:carbohydrate metabolic process"/>
    <property type="evidence" value="ECO:0007669"/>
    <property type="project" value="InterPro"/>
</dbReference>